<dbReference type="Proteomes" id="UP001143486">
    <property type="component" value="Unassembled WGS sequence"/>
</dbReference>
<evidence type="ECO:0000256" key="2">
    <source>
        <dbReference type="ARBA" id="ARBA00023054"/>
    </source>
</evidence>
<dbReference type="SUPFAM" id="SSF111369">
    <property type="entry name" value="HlyD-like secretion proteins"/>
    <property type="match status" value="3"/>
</dbReference>
<evidence type="ECO:0000313" key="10">
    <source>
        <dbReference type="Proteomes" id="UP001143486"/>
    </source>
</evidence>
<dbReference type="GO" id="GO:0030313">
    <property type="term" value="C:cell envelope"/>
    <property type="evidence" value="ECO:0007669"/>
    <property type="project" value="UniProtKB-SubCell"/>
</dbReference>
<evidence type="ECO:0000256" key="1">
    <source>
        <dbReference type="ARBA" id="ARBA00004196"/>
    </source>
</evidence>
<feature type="domain" description="Multidrug resistance protein MdtA-like barrel-sandwich hybrid" evidence="7">
    <location>
        <begin position="62"/>
        <end position="229"/>
    </location>
</feature>
<gene>
    <name evidence="9" type="ORF">GCM10017621_20660</name>
</gene>
<organism evidence="9 10">
    <name type="scientific">Maricaulis virginensis</name>
    <dbReference type="NCBI Taxonomy" id="144022"/>
    <lineage>
        <taxon>Bacteria</taxon>
        <taxon>Pseudomonadati</taxon>
        <taxon>Pseudomonadota</taxon>
        <taxon>Alphaproteobacteria</taxon>
        <taxon>Maricaulales</taxon>
        <taxon>Maricaulaceae</taxon>
        <taxon>Maricaulis</taxon>
    </lineage>
</organism>
<dbReference type="AlphaFoldDB" id="A0A9W6MNX4"/>
<dbReference type="Gene3D" id="2.40.420.20">
    <property type="match status" value="1"/>
</dbReference>
<evidence type="ECO:0000259" key="8">
    <source>
        <dbReference type="Pfam" id="PF25954"/>
    </source>
</evidence>
<keyword evidence="5" id="KW-1133">Transmembrane helix</keyword>
<evidence type="ECO:0000256" key="4">
    <source>
        <dbReference type="SAM" id="MobiDB-lite"/>
    </source>
</evidence>
<feature type="transmembrane region" description="Helical" evidence="5">
    <location>
        <begin position="7"/>
        <end position="25"/>
    </location>
</feature>
<reference evidence="9" key="1">
    <citation type="journal article" date="2014" name="Int. J. Syst. Evol. Microbiol.">
        <title>Complete genome sequence of Corynebacterium casei LMG S-19264T (=DSM 44701T), isolated from a smear-ripened cheese.</title>
        <authorList>
            <consortium name="US DOE Joint Genome Institute (JGI-PGF)"/>
            <person name="Walter F."/>
            <person name="Albersmeier A."/>
            <person name="Kalinowski J."/>
            <person name="Ruckert C."/>
        </authorList>
    </citation>
    <scope>NUCLEOTIDE SEQUENCE</scope>
    <source>
        <strain evidence="9">VKM B-1513</strain>
    </source>
</reference>
<keyword evidence="5" id="KW-0472">Membrane</keyword>
<evidence type="ECO:0000259" key="7">
    <source>
        <dbReference type="Pfam" id="PF25917"/>
    </source>
</evidence>
<dbReference type="PANTHER" id="PTHR32347">
    <property type="entry name" value="EFFLUX SYSTEM COMPONENT YKNX-RELATED"/>
    <property type="match status" value="1"/>
</dbReference>
<feature type="region of interest" description="Disordered" evidence="4">
    <location>
        <begin position="336"/>
        <end position="371"/>
    </location>
</feature>
<dbReference type="InterPro" id="IPR050465">
    <property type="entry name" value="UPF0194_transport"/>
</dbReference>
<name>A0A9W6MNX4_9PROT</name>
<reference evidence="9" key="2">
    <citation type="submission" date="2023-01" db="EMBL/GenBank/DDBJ databases">
        <authorList>
            <person name="Sun Q."/>
            <person name="Evtushenko L."/>
        </authorList>
    </citation>
    <scope>NUCLEOTIDE SEQUENCE</scope>
    <source>
        <strain evidence="9">VKM B-1513</strain>
    </source>
</reference>
<dbReference type="InterPro" id="IPR058625">
    <property type="entry name" value="MdtA-like_BSH"/>
</dbReference>
<dbReference type="Gene3D" id="2.40.50.100">
    <property type="match status" value="1"/>
</dbReference>
<feature type="domain" description="Multidrug resistance protein MdtA-like alpha-helical hairpin" evidence="6">
    <location>
        <begin position="119"/>
        <end position="183"/>
    </location>
</feature>
<dbReference type="InterPro" id="IPR058792">
    <property type="entry name" value="Beta-barrel_RND_2"/>
</dbReference>
<evidence type="ECO:0008006" key="11">
    <source>
        <dbReference type="Google" id="ProtNLM"/>
    </source>
</evidence>
<feature type="compositionally biased region" description="Gly residues" evidence="4">
    <location>
        <begin position="347"/>
        <end position="367"/>
    </location>
</feature>
<evidence type="ECO:0000259" key="6">
    <source>
        <dbReference type="Pfam" id="PF25876"/>
    </source>
</evidence>
<keyword evidence="2 3" id="KW-0175">Coiled coil</keyword>
<feature type="coiled-coil region" evidence="3">
    <location>
        <begin position="116"/>
        <end position="181"/>
    </location>
</feature>
<dbReference type="Gene3D" id="2.40.30.170">
    <property type="match status" value="1"/>
</dbReference>
<evidence type="ECO:0000313" key="9">
    <source>
        <dbReference type="EMBL" id="GLK52558.1"/>
    </source>
</evidence>
<protein>
    <recommendedName>
        <fullName evidence="11">HlyD family secretion protein</fullName>
    </recommendedName>
</protein>
<dbReference type="PANTHER" id="PTHR32347:SF14">
    <property type="entry name" value="EFFLUX SYSTEM COMPONENT YKNX-RELATED"/>
    <property type="match status" value="1"/>
</dbReference>
<proteinExistence type="predicted"/>
<comment type="caution">
    <text evidence="9">The sequence shown here is derived from an EMBL/GenBank/DDBJ whole genome shotgun (WGS) entry which is preliminary data.</text>
</comment>
<dbReference type="InterPro" id="IPR058624">
    <property type="entry name" value="MdtA-like_HH"/>
</dbReference>
<dbReference type="Pfam" id="PF25954">
    <property type="entry name" value="Beta-barrel_RND_2"/>
    <property type="match status" value="1"/>
</dbReference>
<sequence>MLDNRRWIAGAVALVVIAGGGWWMFGRGEGGSGEVTIETEAAAPADVRRIVAASGAVSALVTVEVGSQLSGQIAELHVDFNDEVEEGQVIARLDPQTYETRVTEAEAARATAAASLQLQRASLARAQATLREAQLEFDRMATLRERGTVAQTSLDTAQTALDAAQADVEVARAQIANAQAVLAQRDASLASARIDLERTTIRAPINGIVVDRAVDVGQTVAASMTAPVLFTIAQDLGQVQIDAQIDEADIGQIRAGQPVRFTVDAHPDTEMEGVVDQIRLAPETLNNVVTYTVVVLAANPDELLLPGMTANMDIITGERTGVLTVSNAALRFRPSPALEGRTQPLAEGGGGPQGGGRGVPGGPGGGNDPMTRLSEAVGLDAAQQDQIRGIFRAAMGRAMSQAQAGGEFDREALQAEIDREIRPLLDEDQLERYRTFQRQMRETRSATVWVEEADGTLVERPIRVGISDSQKSEVVGGRLEAGEAVVTRAREVRE</sequence>
<dbReference type="Pfam" id="PF25876">
    <property type="entry name" value="HH_MFP_RND"/>
    <property type="match status" value="1"/>
</dbReference>
<comment type="subcellular location">
    <subcellularLocation>
        <location evidence="1">Cell envelope</location>
    </subcellularLocation>
</comment>
<dbReference type="Gene3D" id="1.10.287.470">
    <property type="entry name" value="Helix hairpin bin"/>
    <property type="match status" value="1"/>
</dbReference>
<dbReference type="Pfam" id="PF25917">
    <property type="entry name" value="BSH_RND"/>
    <property type="match status" value="1"/>
</dbReference>
<evidence type="ECO:0000256" key="5">
    <source>
        <dbReference type="SAM" id="Phobius"/>
    </source>
</evidence>
<dbReference type="EMBL" id="BSFE01000005">
    <property type="protein sequence ID" value="GLK52558.1"/>
    <property type="molecule type" value="Genomic_DNA"/>
</dbReference>
<feature type="domain" description="CusB-like beta-barrel" evidence="8">
    <location>
        <begin position="241"/>
        <end position="314"/>
    </location>
</feature>
<accession>A0A9W6MNX4</accession>
<keyword evidence="10" id="KW-1185">Reference proteome</keyword>
<keyword evidence="5" id="KW-0812">Transmembrane</keyword>
<dbReference type="RefSeq" id="WP_271186925.1">
    <property type="nucleotide sequence ID" value="NZ_BSFE01000005.1"/>
</dbReference>
<evidence type="ECO:0000256" key="3">
    <source>
        <dbReference type="SAM" id="Coils"/>
    </source>
</evidence>